<evidence type="ECO:0000313" key="8">
    <source>
        <dbReference type="EMBL" id="CAE0365604.1"/>
    </source>
</evidence>
<dbReference type="GO" id="GO:0003755">
    <property type="term" value="F:peptidyl-prolyl cis-trans isomerase activity"/>
    <property type="evidence" value="ECO:0007669"/>
    <property type="project" value="UniProtKB-UniRule"/>
</dbReference>
<feature type="region of interest" description="Disordered" evidence="6">
    <location>
        <begin position="1"/>
        <end position="25"/>
    </location>
</feature>
<evidence type="ECO:0000256" key="5">
    <source>
        <dbReference type="RuleBase" id="RU363014"/>
    </source>
</evidence>
<dbReference type="GO" id="GO:0010604">
    <property type="term" value="P:positive regulation of macromolecule metabolic process"/>
    <property type="evidence" value="ECO:0007669"/>
    <property type="project" value="UniProtKB-ARBA"/>
</dbReference>
<proteinExistence type="predicted"/>
<evidence type="ECO:0000256" key="6">
    <source>
        <dbReference type="SAM" id="MobiDB-lite"/>
    </source>
</evidence>
<dbReference type="AlphaFoldDB" id="A0A7S3JWB8"/>
<evidence type="ECO:0000256" key="2">
    <source>
        <dbReference type="ARBA" id="ARBA00023110"/>
    </source>
</evidence>
<dbReference type="PANTHER" id="PTHR10657">
    <property type="entry name" value="PEPTIDYL-PROLYL CIS-TRANS ISOMERASE"/>
    <property type="match status" value="1"/>
</dbReference>
<dbReference type="Gene3D" id="3.10.50.40">
    <property type="match status" value="1"/>
</dbReference>
<dbReference type="GO" id="GO:0005634">
    <property type="term" value="C:nucleus"/>
    <property type="evidence" value="ECO:0007669"/>
    <property type="project" value="TreeGrafter"/>
</dbReference>
<evidence type="ECO:0000256" key="4">
    <source>
        <dbReference type="PROSITE-ProRule" id="PRU00278"/>
    </source>
</evidence>
<dbReference type="EC" id="5.2.1.8" evidence="5"/>
<accession>A0A7S3JWB8</accession>
<reference evidence="8" key="1">
    <citation type="submission" date="2021-01" db="EMBL/GenBank/DDBJ databases">
        <authorList>
            <person name="Corre E."/>
            <person name="Pelletier E."/>
            <person name="Niang G."/>
            <person name="Scheremetjew M."/>
            <person name="Finn R."/>
            <person name="Kale V."/>
            <person name="Holt S."/>
            <person name="Cochrane G."/>
            <person name="Meng A."/>
            <person name="Brown T."/>
            <person name="Cohen L."/>
        </authorList>
    </citation>
    <scope>NUCLEOTIDE SEQUENCE</scope>
    <source>
        <strain evidence="8">CCMP1510</strain>
    </source>
</reference>
<dbReference type="InterPro" id="IPR046357">
    <property type="entry name" value="PPIase_dom_sf"/>
</dbReference>
<evidence type="ECO:0000256" key="1">
    <source>
        <dbReference type="ARBA" id="ARBA00000971"/>
    </source>
</evidence>
<comment type="catalytic activity">
    <reaction evidence="1 5">
        <text>[protein]-peptidylproline (omega=180) = [protein]-peptidylproline (omega=0)</text>
        <dbReference type="Rhea" id="RHEA:16237"/>
        <dbReference type="Rhea" id="RHEA-COMP:10747"/>
        <dbReference type="Rhea" id="RHEA-COMP:10748"/>
        <dbReference type="ChEBI" id="CHEBI:83833"/>
        <dbReference type="ChEBI" id="CHEBI:83834"/>
        <dbReference type="EC" id="5.2.1.8"/>
    </reaction>
</comment>
<evidence type="ECO:0000256" key="3">
    <source>
        <dbReference type="ARBA" id="ARBA00023235"/>
    </source>
</evidence>
<organism evidence="8">
    <name type="scientific">Aureoumbra lagunensis</name>
    <dbReference type="NCBI Taxonomy" id="44058"/>
    <lineage>
        <taxon>Eukaryota</taxon>
        <taxon>Sar</taxon>
        <taxon>Stramenopiles</taxon>
        <taxon>Ochrophyta</taxon>
        <taxon>Pelagophyceae</taxon>
        <taxon>Pelagomonadales</taxon>
        <taxon>Aureoumbra</taxon>
    </lineage>
</organism>
<dbReference type="Pfam" id="PF00639">
    <property type="entry name" value="Rotamase"/>
    <property type="match status" value="1"/>
</dbReference>
<sequence length="117" mass="12843">MSEVRAAHLLIKHSGSRNPISRRTNKETTISKDEAIASLQKLRTEIVSSSDPAKTFQDLATARSDCSSYKRGGDLGPFGRGQMQRPFEEATYALKIGEISDIVDTDSGVHVILRLPL</sequence>
<keyword evidence="3 4" id="KW-0413">Isomerase</keyword>
<dbReference type="SUPFAM" id="SSF54534">
    <property type="entry name" value="FKBP-like"/>
    <property type="match status" value="1"/>
</dbReference>
<dbReference type="GO" id="GO:0080090">
    <property type="term" value="P:regulation of primary metabolic process"/>
    <property type="evidence" value="ECO:0007669"/>
    <property type="project" value="UniProtKB-ARBA"/>
</dbReference>
<protein>
    <recommendedName>
        <fullName evidence="5">Peptidyl-prolyl cis-trans isomerase</fullName>
        <ecNumber evidence="5">5.2.1.8</ecNumber>
    </recommendedName>
</protein>
<dbReference type="PANTHER" id="PTHR10657:SF4">
    <property type="entry name" value="PEPTIDYL-PROLYL CIS-TRANS ISOMERASE-RELATED"/>
    <property type="match status" value="1"/>
</dbReference>
<dbReference type="PROSITE" id="PS50198">
    <property type="entry name" value="PPIC_PPIASE_2"/>
    <property type="match status" value="1"/>
</dbReference>
<name>A0A7S3JWB8_9STRA</name>
<keyword evidence="2 4" id="KW-0697">Rotamase</keyword>
<dbReference type="EMBL" id="HBIJ01009028">
    <property type="protein sequence ID" value="CAE0365604.1"/>
    <property type="molecule type" value="Transcribed_RNA"/>
</dbReference>
<evidence type="ECO:0000259" key="7">
    <source>
        <dbReference type="PROSITE" id="PS50198"/>
    </source>
</evidence>
<feature type="domain" description="PpiC" evidence="7">
    <location>
        <begin position="1"/>
        <end position="116"/>
    </location>
</feature>
<dbReference type="GO" id="GO:0005829">
    <property type="term" value="C:cytosol"/>
    <property type="evidence" value="ECO:0007669"/>
    <property type="project" value="TreeGrafter"/>
</dbReference>
<dbReference type="FunFam" id="3.10.50.40:FF:000026">
    <property type="entry name" value="Peptidyl-prolyl cis-trans isomerase"/>
    <property type="match status" value="1"/>
</dbReference>
<dbReference type="InterPro" id="IPR051370">
    <property type="entry name" value="PPIase_Pin1"/>
</dbReference>
<gene>
    <name evidence="8" type="ORF">ALAG00032_LOCUS6348</name>
</gene>
<dbReference type="InterPro" id="IPR000297">
    <property type="entry name" value="PPIase_PpiC"/>
</dbReference>